<evidence type="ECO:0000313" key="3">
    <source>
        <dbReference type="Proteomes" id="UP000015101"/>
    </source>
</evidence>
<dbReference type="Proteomes" id="UP000015101">
    <property type="component" value="Unassembled WGS sequence"/>
</dbReference>
<evidence type="ECO:0008006" key="4">
    <source>
        <dbReference type="Google" id="ProtNLM"/>
    </source>
</evidence>
<dbReference type="InterPro" id="IPR029063">
    <property type="entry name" value="SAM-dependent_MTases_sf"/>
</dbReference>
<dbReference type="EMBL" id="AMQM01006461">
    <property type="status" value="NOT_ANNOTATED_CDS"/>
    <property type="molecule type" value="Genomic_DNA"/>
</dbReference>
<dbReference type="EMBL" id="KB097456">
    <property type="protein sequence ID" value="ESN97060.1"/>
    <property type="molecule type" value="Genomic_DNA"/>
</dbReference>
<dbReference type="AlphaFoldDB" id="T1FDA2"/>
<dbReference type="EnsemblMetazoa" id="HelroT178509">
    <property type="protein sequence ID" value="HelroP178509"/>
    <property type="gene ID" value="HelroG178509"/>
</dbReference>
<dbReference type="HOGENOM" id="CLU_1604519_0_0_1"/>
<dbReference type="Gene3D" id="3.40.50.150">
    <property type="entry name" value="Vaccinia Virus protein VP39"/>
    <property type="match status" value="1"/>
</dbReference>
<protein>
    <recommendedName>
        <fullName evidence="4">Methyltransferase domain-containing protein</fullName>
    </recommendedName>
</protein>
<dbReference type="RefSeq" id="XP_009024844.1">
    <property type="nucleotide sequence ID" value="XM_009026596.1"/>
</dbReference>
<dbReference type="KEGG" id="hro:HELRODRAFT_178509"/>
<sequence>MEPLKKEKISYAEAFAEFRKHANLNKVYEGTYAEVEKGYLDHVQHAISIGSGPGINDLTFLKKLTPNLTDFTAVEINKSCLDELSDNLKKFLPRNVNVKIHFGAAQHWKGPEPGESKADLVLMFHALYYFNKDERNVRRIILLSSYLLFMEINVVHDIYEKVIFSK</sequence>
<proteinExistence type="predicted"/>
<evidence type="ECO:0000313" key="1">
    <source>
        <dbReference type="EMBL" id="ESN97060.1"/>
    </source>
</evidence>
<reference evidence="3" key="1">
    <citation type="submission" date="2012-12" db="EMBL/GenBank/DDBJ databases">
        <authorList>
            <person name="Hellsten U."/>
            <person name="Grimwood J."/>
            <person name="Chapman J.A."/>
            <person name="Shapiro H."/>
            <person name="Aerts A."/>
            <person name="Otillar R.P."/>
            <person name="Terry A.Y."/>
            <person name="Boore J.L."/>
            <person name="Simakov O."/>
            <person name="Marletaz F."/>
            <person name="Cho S.-J."/>
            <person name="Edsinger-Gonzales E."/>
            <person name="Havlak P."/>
            <person name="Kuo D.-H."/>
            <person name="Larsson T."/>
            <person name="Lv J."/>
            <person name="Arendt D."/>
            <person name="Savage R."/>
            <person name="Osoegawa K."/>
            <person name="de Jong P."/>
            <person name="Lindberg D.R."/>
            <person name="Seaver E.C."/>
            <person name="Weisblat D.A."/>
            <person name="Putnam N.H."/>
            <person name="Grigoriev I.V."/>
            <person name="Rokhsar D.S."/>
        </authorList>
    </citation>
    <scope>NUCLEOTIDE SEQUENCE</scope>
</reference>
<evidence type="ECO:0000313" key="2">
    <source>
        <dbReference type="EnsemblMetazoa" id="HelroP178509"/>
    </source>
</evidence>
<dbReference type="SUPFAM" id="SSF53335">
    <property type="entry name" value="S-adenosyl-L-methionine-dependent methyltransferases"/>
    <property type="match status" value="1"/>
</dbReference>
<gene>
    <name evidence="2" type="primary">20206801</name>
    <name evidence="1" type="ORF">HELRODRAFT_178509</name>
</gene>
<keyword evidence="3" id="KW-1185">Reference proteome</keyword>
<dbReference type="InParanoid" id="T1FDA2"/>
<dbReference type="GeneID" id="20206801"/>
<dbReference type="CTD" id="20206801"/>
<organism evidence="2 3">
    <name type="scientific">Helobdella robusta</name>
    <name type="common">Californian leech</name>
    <dbReference type="NCBI Taxonomy" id="6412"/>
    <lineage>
        <taxon>Eukaryota</taxon>
        <taxon>Metazoa</taxon>
        <taxon>Spiralia</taxon>
        <taxon>Lophotrochozoa</taxon>
        <taxon>Annelida</taxon>
        <taxon>Clitellata</taxon>
        <taxon>Hirudinea</taxon>
        <taxon>Rhynchobdellida</taxon>
        <taxon>Glossiphoniidae</taxon>
        <taxon>Helobdella</taxon>
    </lineage>
</organism>
<accession>T1FDA2</accession>
<reference evidence="1 3" key="2">
    <citation type="journal article" date="2013" name="Nature">
        <title>Insights into bilaterian evolution from three spiralian genomes.</title>
        <authorList>
            <person name="Simakov O."/>
            <person name="Marletaz F."/>
            <person name="Cho S.J."/>
            <person name="Edsinger-Gonzales E."/>
            <person name="Havlak P."/>
            <person name="Hellsten U."/>
            <person name="Kuo D.H."/>
            <person name="Larsson T."/>
            <person name="Lv J."/>
            <person name="Arendt D."/>
            <person name="Savage R."/>
            <person name="Osoegawa K."/>
            <person name="de Jong P."/>
            <person name="Grimwood J."/>
            <person name="Chapman J.A."/>
            <person name="Shapiro H."/>
            <person name="Aerts A."/>
            <person name="Otillar R.P."/>
            <person name="Terry A.Y."/>
            <person name="Boore J.L."/>
            <person name="Grigoriev I.V."/>
            <person name="Lindberg D.R."/>
            <person name="Seaver E.C."/>
            <person name="Weisblat D.A."/>
            <person name="Putnam N.H."/>
            <person name="Rokhsar D.S."/>
        </authorList>
    </citation>
    <scope>NUCLEOTIDE SEQUENCE</scope>
</reference>
<reference evidence="2" key="3">
    <citation type="submission" date="2015-06" db="UniProtKB">
        <authorList>
            <consortium name="EnsemblMetazoa"/>
        </authorList>
    </citation>
    <scope>IDENTIFICATION</scope>
</reference>
<name>T1FDA2_HELRO</name>